<dbReference type="PANTHER" id="PTHR31147:SF1">
    <property type="entry name" value="ACYL TRANSFERASE 4"/>
    <property type="match status" value="1"/>
</dbReference>
<keyword evidence="2" id="KW-0808">Transferase</keyword>
<protein>
    <submittedName>
        <fullName evidence="5">Acyl transferase 4-like</fullName>
    </submittedName>
</protein>
<organism evidence="4 5">
    <name type="scientific">Dioscorea cayennensis subsp. rotundata</name>
    <name type="common">White Guinea yam</name>
    <name type="synonym">Dioscorea rotundata</name>
    <dbReference type="NCBI Taxonomy" id="55577"/>
    <lineage>
        <taxon>Eukaryota</taxon>
        <taxon>Viridiplantae</taxon>
        <taxon>Streptophyta</taxon>
        <taxon>Embryophyta</taxon>
        <taxon>Tracheophyta</taxon>
        <taxon>Spermatophyta</taxon>
        <taxon>Magnoliopsida</taxon>
        <taxon>Liliopsida</taxon>
        <taxon>Dioscoreales</taxon>
        <taxon>Dioscoreaceae</taxon>
        <taxon>Dioscorea</taxon>
    </lineage>
</organism>
<evidence type="ECO:0000256" key="1">
    <source>
        <dbReference type="ARBA" id="ARBA00009861"/>
    </source>
</evidence>
<dbReference type="Pfam" id="PF02458">
    <property type="entry name" value="Transferase"/>
    <property type="match status" value="1"/>
</dbReference>
<keyword evidence="4" id="KW-1185">Reference proteome</keyword>
<dbReference type="Gene3D" id="3.30.559.10">
    <property type="entry name" value="Chloramphenicol acetyltransferase-like domain"/>
    <property type="match status" value="2"/>
</dbReference>
<dbReference type="PANTHER" id="PTHR31147">
    <property type="entry name" value="ACYL TRANSFERASE 4"/>
    <property type="match status" value="1"/>
</dbReference>
<gene>
    <name evidence="5" type="primary">LOC120264638</name>
</gene>
<dbReference type="Proteomes" id="UP001515500">
    <property type="component" value="Chromosome 7"/>
</dbReference>
<evidence type="ECO:0000313" key="4">
    <source>
        <dbReference type="Proteomes" id="UP001515500"/>
    </source>
</evidence>
<comment type="similarity">
    <text evidence="1">Belongs to the plant acyltransferase family.</text>
</comment>
<sequence length="421" mass="46683">MASSYNVTRVSKSLVTPSEPTPNETLTLSFIDCVPGLRHGVRSIHIFKQGHEPAKVIKEALSKALVHYYPFAGRFIDPDSPAAGEVTVACSGEGAYFIEAKANCSLEDVNYLDLPLMIPEFELLPEPHPDVPLLNMPFLMQVTEFTCGGFAVGLITVHSLADGLGAAQMINAIGELTRGLTHPTIKPLRNSAIIPKPPSVLPGPPPSLDDLKLKYSTFDISQEFINNIKSDYFKENGQHCSTFDISVAKAWQARTRAVKLEDNNEIVNICFFANTRQLLNKEELPSGSGFYGNCFYPVTVSATCGEVVNMDLVGLVKMIKEAKLRLPNEFSKWAEGGFKKDPYEITFSYNFMFVSDWTRLGFQEVDYGWGTPLHVIPFAYFDFMAVSILNSPPPPKKGCRVMTQCVKIEHLADLQREMANI</sequence>
<dbReference type="InterPro" id="IPR050898">
    <property type="entry name" value="Plant_acyltransferase"/>
</dbReference>
<dbReference type="GO" id="GO:0016746">
    <property type="term" value="F:acyltransferase activity"/>
    <property type="evidence" value="ECO:0007669"/>
    <property type="project" value="UniProtKB-KW"/>
</dbReference>
<evidence type="ECO:0000256" key="2">
    <source>
        <dbReference type="ARBA" id="ARBA00022679"/>
    </source>
</evidence>
<reference evidence="5" key="1">
    <citation type="submission" date="2025-08" db="UniProtKB">
        <authorList>
            <consortium name="RefSeq"/>
        </authorList>
    </citation>
    <scope>IDENTIFICATION</scope>
</reference>
<proteinExistence type="inferred from homology"/>
<name>A0AB40BPL4_DIOCR</name>
<dbReference type="RefSeq" id="XP_039128399.1">
    <property type="nucleotide sequence ID" value="XM_039272465.1"/>
</dbReference>
<dbReference type="GeneID" id="120264638"/>
<evidence type="ECO:0000256" key="3">
    <source>
        <dbReference type="ARBA" id="ARBA00023315"/>
    </source>
</evidence>
<dbReference type="InterPro" id="IPR023213">
    <property type="entry name" value="CAT-like_dom_sf"/>
</dbReference>
<accession>A0AB40BPL4</accession>
<keyword evidence="3" id="KW-0012">Acyltransferase</keyword>
<evidence type="ECO:0000313" key="5">
    <source>
        <dbReference type="RefSeq" id="XP_039128399.1"/>
    </source>
</evidence>
<dbReference type="AlphaFoldDB" id="A0AB40BPL4"/>